<dbReference type="GO" id="GO:0005739">
    <property type="term" value="C:mitochondrion"/>
    <property type="evidence" value="ECO:0007669"/>
    <property type="project" value="UniProtKB-SubCell"/>
</dbReference>
<accession>A0A8H6XUK0</accession>
<dbReference type="GO" id="GO:0032543">
    <property type="term" value="P:mitochondrial translation"/>
    <property type="evidence" value="ECO:0007669"/>
    <property type="project" value="InterPro"/>
</dbReference>
<dbReference type="AlphaFoldDB" id="A0A8H6XUK0"/>
<dbReference type="InterPro" id="IPR019192">
    <property type="entry name" value="Ribosomal_mL40"/>
</dbReference>
<evidence type="ECO:0000256" key="1">
    <source>
        <dbReference type="ARBA" id="ARBA00004173"/>
    </source>
</evidence>
<dbReference type="PANTHER" id="PTHR39150:SF1">
    <property type="entry name" value="LARGE RIBOSOMAL SUBUNIT PROTEIN ML40"/>
    <property type="match status" value="1"/>
</dbReference>
<proteinExistence type="inferred from homology"/>
<comment type="similarity">
    <text evidence="2">Belongs to the mitochondrion-specific ribosomal protein mL40 family.</text>
</comment>
<dbReference type="Gene3D" id="6.10.250.3440">
    <property type="match status" value="1"/>
</dbReference>
<evidence type="ECO:0000256" key="5">
    <source>
        <dbReference type="ARBA" id="ARBA00023128"/>
    </source>
</evidence>
<dbReference type="Proteomes" id="UP000620124">
    <property type="component" value="Unassembled WGS sequence"/>
</dbReference>
<name>A0A8H6XUK0_9AGAR</name>
<keyword evidence="4" id="KW-0689">Ribosomal protein</keyword>
<dbReference type="GO" id="GO:0005840">
    <property type="term" value="C:ribosome"/>
    <property type="evidence" value="ECO:0007669"/>
    <property type="project" value="UniProtKB-KW"/>
</dbReference>
<keyword evidence="6" id="KW-0687">Ribonucleoprotein</keyword>
<dbReference type="PANTHER" id="PTHR39150">
    <property type="entry name" value="54S RIBOSOMAL PROTEIN L28, MITOCHONDRIAL"/>
    <property type="match status" value="1"/>
</dbReference>
<organism evidence="8 9">
    <name type="scientific">Mycena venus</name>
    <dbReference type="NCBI Taxonomy" id="2733690"/>
    <lineage>
        <taxon>Eukaryota</taxon>
        <taxon>Fungi</taxon>
        <taxon>Dikarya</taxon>
        <taxon>Basidiomycota</taxon>
        <taxon>Agaricomycotina</taxon>
        <taxon>Agaricomycetes</taxon>
        <taxon>Agaricomycetidae</taxon>
        <taxon>Agaricales</taxon>
        <taxon>Marasmiineae</taxon>
        <taxon>Mycenaceae</taxon>
        <taxon>Mycena</taxon>
    </lineage>
</organism>
<evidence type="ECO:0000313" key="9">
    <source>
        <dbReference type="Proteomes" id="UP000620124"/>
    </source>
</evidence>
<evidence type="ECO:0000256" key="3">
    <source>
        <dbReference type="ARBA" id="ARBA00022946"/>
    </source>
</evidence>
<protein>
    <recommendedName>
        <fullName evidence="7">Large ribosomal subunit protein mL40</fullName>
    </recommendedName>
</protein>
<keyword evidence="5" id="KW-0496">Mitochondrion</keyword>
<dbReference type="OrthoDB" id="2098203at2759"/>
<evidence type="ECO:0000256" key="6">
    <source>
        <dbReference type="ARBA" id="ARBA00023274"/>
    </source>
</evidence>
<evidence type="ECO:0000256" key="4">
    <source>
        <dbReference type="ARBA" id="ARBA00022980"/>
    </source>
</evidence>
<evidence type="ECO:0000313" key="8">
    <source>
        <dbReference type="EMBL" id="KAF7347462.1"/>
    </source>
</evidence>
<comment type="subcellular location">
    <subcellularLocation>
        <location evidence="1">Mitochondrion</location>
    </subcellularLocation>
</comment>
<evidence type="ECO:0000256" key="2">
    <source>
        <dbReference type="ARBA" id="ARBA00009360"/>
    </source>
</evidence>
<reference evidence="8" key="1">
    <citation type="submission" date="2020-05" db="EMBL/GenBank/DDBJ databases">
        <title>Mycena genomes resolve the evolution of fungal bioluminescence.</title>
        <authorList>
            <person name="Tsai I.J."/>
        </authorList>
    </citation>
    <scope>NUCLEOTIDE SEQUENCE</scope>
    <source>
        <strain evidence="8">CCC161011</strain>
    </source>
</reference>
<dbReference type="EMBL" id="JACAZI010000012">
    <property type="protein sequence ID" value="KAF7347462.1"/>
    <property type="molecule type" value="Genomic_DNA"/>
</dbReference>
<gene>
    <name evidence="8" type="ORF">MVEN_01502200</name>
</gene>
<dbReference type="Pfam" id="PF09812">
    <property type="entry name" value="MRP-L28"/>
    <property type="match status" value="1"/>
</dbReference>
<dbReference type="GO" id="GO:0003735">
    <property type="term" value="F:structural constituent of ribosome"/>
    <property type="evidence" value="ECO:0007669"/>
    <property type="project" value="InterPro"/>
</dbReference>
<keyword evidence="9" id="KW-1185">Reference proteome</keyword>
<keyword evidence="3" id="KW-0809">Transit peptide</keyword>
<comment type="caution">
    <text evidence="8">The sequence shown here is derived from an EMBL/GenBank/DDBJ whole genome shotgun (WGS) entry which is preliminary data.</text>
</comment>
<dbReference type="InterPro" id="IPR042831">
    <property type="entry name" value="Ribosomal_mL40_fung"/>
</dbReference>
<evidence type="ECO:0000256" key="7">
    <source>
        <dbReference type="ARBA" id="ARBA00035192"/>
    </source>
</evidence>
<dbReference type="GO" id="GO:1990904">
    <property type="term" value="C:ribonucleoprotein complex"/>
    <property type="evidence" value="ECO:0007669"/>
    <property type="project" value="UniProtKB-KW"/>
</dbReference>
<sequence length="191" mass="22285">MASTLLAWCSRSRAAASHAVPASHVRQYAKPADPSQGDTRLLLIRRALYPANIRNRPSPTGTWRPDVRQTIQRAIPSVQAHHTIERAWLLHRRHLRKRRETELARKFECMRRAMDELKNIDSKLYMEANKVEDPRARSQVEMEMIKQMPALEARAFDARIRGLFPREMKIPADTPSKTGWDYNWKPIERPL</sequence>